<keyword evidence="1" id="KW-0472">Membrane</keyword>
<keyword evidence="1" id="KW-0812">Transmembrane</keyword>
<keyword evidence="3" id="KW-1185">Reference proteome</keyword>
<feature type="transmembrane region" description="Helical" evidence="1">
    <location>
        <begin position="37"/>
        <end position="56"/>
    </location>
</feature>
<dbReference type="Proteomes" id="UP000273977">
    <property type="component" value="Unassembled WGS sequence"/>
</dbReference>
<dbReference type="EMBL" id="RKMG01000006">
    <property type="protein sequence ID" value="RPA60978.1"/>
    <property type="molecule type" value="Genomic_DNA"/>
</dbReference>
<feature type="transmembrane region" description="Helical" evidence="1">
    <location>
        <begin position="6"/>
        <end position="25"/>
    </location>
</feature>
<protein>
    <submittedName>
        <fullName evidence="2">Uncharacterized protein</fullName>
    </submittedName>
</protein>
<evidence type="ECO:0000256" key="1">
    <source>
        <dbReference type="SAM" id="Phobius"/>
    </source>
</evidence>
<dbReference type="AlphaFoldDB" id="A0A3N4GGQ1"/>
<proteinExistence type="predicted"/>
<accession>A0A3N4GGQ1</accession>
<keyword evidence="1" id="KW-1133">Transmembrane helix</keyword>
<comment type="caution">
    <text evidence="2">The sequence shown here is derived from an EMBL/GenBank/DDBJ whole genome shotgun (WGS) entry which is preliminary data.</text>
</comment>
<evidence type="ECO:0000313" key="3">
    <source>
        <dbReference type="Proteomes" id="UP000273977"/>
    </source>
</evidence>
<name>A0A3N4GGQ1_9LACT</name>
<sequence>MLMSNLIESIVMCLFILLLLVHQIKEQQQIILYSNMSIMRRILAVGLGITILYVFWQNDTPDLIKLVGLVVLLIFSIFSKEGLGKDGFVKFGIFSGDYKKYKTIEIEEFSENKTLVIFNQSKNQRHTIFFDIPVKEVIEFLSDKNLDIHLNTAE</sequence>
<feature type="transmembrane region" description="Helical" evidence="1">
    <location>
        <begin position="62"/>
        <end position="78"/>
    </location>
</feature>
<organism evidence="2 3">
    <name type="scientific">Aerococcus agrisoli</name>
    <dbReference type="NCBI Taxonomy" id="2487350"/>
    <lineage>
        <taxon>Bacteria</taxon>
        <taxon>Bacillati</taxon>
        <taxon>Bacillota</taxon>
        <taxon>Bacilli</taxon>
        <taxon>Lactobacillales</taxon>
        <taxon>Aerococcaceae</taxon>
        <taxon>Aerococcus</taxon>
    </lineage>
</organism>
<reference evidence="2 3" key="1">
    <citation type="submission" date="2018-11" db="EMBL/GenBank/DDBJ databases">
        <title>Aerococcus sp. SJQ22, whole genome shotgun sequence.</title>
        <authorList>
            <person name="Sun L."/>
            <person name="Gao X."/>
            <person name="Chen W."/>
            <person name="Huang K."/>
        </authorList>
    </citation>
    <scope>NUCLEOTIDE SEQUENCE [LARGE SCALE GENOMIC DNA]</scope>
    <source>
        <strain evidence="2 3">SJQ22</strain>
    </source>
</reference>
<gene>
    <name evidence="2" type="ORF">EF384_02890</name>
</gene>
<evidence type="ECO:0000313" key="2">
    <source>
        <dbReference type="EMBL" id="RPA60978.1"/>
    </source>
</evidence>